<comment type="caution">
    <text evidence="2">The sequence shown here is derived from an EMBL/GenBank/DDBJ whole genome shotgun (WGS) entry which is preliminary data.</text>
</comment>
<evidence type="ECO:0000313" key="3">
    <source>
        <dbReference type="Proteomes" id="UP001390339"/>
    </source>
</evidence>
<feature type="region of interest" description="Disordered" evidence="1">
    <location>
        <begin position="94"/>
        <end position="123"/>
    </location>
</feature>
<accession>A0ABR2IEC9</accession>
<feature type="compositionally biased region" description="Polar residues" evidence="1">
    <location>
        <begin position="43"/>
        <end position="54"/>
    </location>
</feature>
<name>A0ABR2IEC9_9PEZI</name>
<reference evidence="2 3" key="1">
    <citation type="journal article" date="2024" name="IMA Fungus">
        <title>Apiospora arundinis, a panoply of carbohydrate-active enzymes and secondary metabolites.</title>
        <authorList>
            <person name="Sorensen T."/>
            <person name="Petersen C."/>
            <person name="Muurmann A.T."/>
            <person name="Christiansen J.V."/>
            <person name="Brundto M.L."/>
            <person name="Overgaard C.K."/>
            <person name="Boysen A.T."/>
            <person name="Wollenberg R.D."/>
            <person name="Larsen T.O."/>
            <person name="Sorensen J.L."/>
            <person name="Nielsen K.L."/>
            <person name="Sondergaard T.E."/>
        </authorList>
    </citation>
    <scope>NUCLEOTIDE SEQUENCE [LARGE SCALE GENOMIC DNA]</scope>
    <source>
        <strain evidence="2 3">AAU 773</strain>
    </source>
</reference>
<proteinExistence type="predicted"/>
<dbReference type="Proteomes" id="UP001390339">
    <property type="component" value="Unassembled WGS sequence"/>
</dbReference>
<organism evidence="2 3">
    <name type="scientific">Apiospora arundinis</name>
    <dbReference type="NCBI Taxonomy" id="335852"/>
    <lineage>
        <taxon>Eukaryota</taxon>
        <taxon>Fungi</taxon>
        <taxon>Dikarya</taxon>
        <taxon>Ascomycota</taxon>
        <taxon>Pezizomycotina</taxon>
        <taxon>Sordariomycetes</taxon>
        <taxon>Xylariomycetidae</taxon>
        <taxon>Amphisphaeriales</taxon>
        <taxon>Apiosporaceae</taxon>
        <taxon>Apiospora</taxon>
    </lineage>
</organism>
<evidence type="ECO:0000313" key="2">
    <source>
        <dbReference type="EMBL" id="KAK8861924.1"/>
    </source>
</evidence>
<evidence type="ECO:0000256" key="1">
    <source>
        <dbReference type="SAM" id="MobiDB-lite"/>
    </source>
</evidence>
<protein>
    <submittedName>
        <fullName evidence="2">Cation-transporting atpase 4</fullName>
    </submittedName>
</protein>
<sequence>MTCLWSMVEAGVGLIACSLPSLRKLVTFYSFSYGSRSRRTDNVSRGQSGVQSGNRRSERKSHRKVQLSTLDVQGKKQSSIKVSNVGDWDRLDGDAPSMDRIVGGNGRDGARWEFGNGPGHEMV</sequence>
<gene>
    <name evidence="2" type="ORF">PGQ11_008159</name>
</gene>
<feature type="region of interest" description="Disordered" evidence="1">
    <location>
        <begin position="35"/>
        <end position="67"/>
    </location>
</feature>
<keyword evidence="3" id="KW-1185">Reference proteome</keyword>
<dbReference type="EMBL" id="JAPCWZ010000005">
    <property type="protein sequence ID" value="KAK8861924.1"/>
    <property type="molecule type" value="Genomic_DNA"/>
</dbReference>